<name>A0ABS5F4W3_9PROT</name>
<evidence type="ECO:0000256" key="1">
    <source>
        <dbReference type="ARBA" id="ARBA00001526"/>
    </source>
</evidence>
<evidence type="ECO:0000259" key="3">
    <source>
        <dbReference type="Pfam" id="PF13354"/>
    </source>
</evidence>
<feature type="domain" description="Beta-lactamase class A catalytic" evidence="3">
    <location>
        <begin position="62"/>
        <end position="177"/>
    </location>
</feature>
<feature type="signal peptide" evidence="2">
    <location>
        <begin position="1"/>
        <end position="15"/>
    </location>
</feature>
<dbReference type="SUPFAM" id="SSF56601">
    <property type="entry name" value="beta-lactamase/transpeptidase-like"/>
    <property type="match status" value="1"/>
</dbReference>
<dbReference type="RefSeq" id="WP_211855404.1">
    <property type="nucleotide sequence ID" value="NZ_JAAGBB010000038.1"/>
</dbReference>
<dbReference type="GO" id="GO:0016787">
    <property type="term" value="F:hydrolase activity"/>
    <property type="evidence" value="ECO:0007669"/>
    <property type="project" value="UniProtKB-KW"/>
</dbReference>
<organism evidence="4 5">
    <name type="scientific">Plastoroseomonas hellenica</name>
    <dbReference type="NCBI Taxonomy" id="2687306"/>
    <lineage>
        <taxon>Bacteria</taxon>
        <taxon>Pseudomonadati</taxon>
        <taxon>Pseudomonadota</taxon>
        <taxon>Alphaproteobacteria</taxon>
        <taxon>Acetobacterales</taxon>
        <taxon>Acetobacteraceae</taxon>
        <taxon>Plastoroseomonas</taxon>
    </lineage>
</organism>
<gene>
    <name evidence="4" type="ORF">GXW71_24945</name>
</gene>
<evidence type="ECO:0000313" key="4">
    <source>
        <dbReference type="EMBL" id="MBR0667626.1"/>
    </source>
</evidence>
<dbReference type="EMBL" id="JAAGBB010000038">
    <property type="protein sequence ID" value="MBR0667626.1"/>
    <property type="molecule type" value="Genomic_DNA"/>
</dbReference>
<keyword evidence="5" id="KW-1185">Reference proteome</keyword>
<reference evidence="5" key="1">
    <citation type="journal article" date="2021" name="Syst. Appl. Microbiol.">
        <title>Roseomonas hellenica sp. nov., isolated from roots of wild-growing Alkanna tinctoria.</title>
        <authorList>
            <person name="Rat A."/>
            <person name="Naranjo H.D."/>
            <person name="Lebbe L."/>
            <person name="Cnockaert M."/>
            <person name="Krigas N."/>
            <person name="Grigoriadou K."/>
            <person name="Maloupa E."/>
            <person name="Willems A."/>
        </authorList>
    </citation>
    <scope>NUCLEOTIDE SEQUENCE [LARGE SCALE GENOMIC DNA]</scope>
    <source>
        <strain evidence="5">LMG 31523</strain>
    </source>
</reference>
<comment type="catalytic activity">
    <reaction evidence="1">
        <text>a beta-lactam + H2O = a substituted beta-amino acid</text>
        <dbReference type="Rhea" id="RHEA:20401"/>
        <dbReference type="ChEBI" id="CHEBI:15377"/>
        <dbReference type="ChEBI" id="CHEBI:35627"/>
        <dbReference type="ChEBI" id="CHEBI:140347"/>
        <dbReference type="EC" id="3.5.2.6"/>
    </reaction>
</comment>
<proteinExistence type="predicted"/>
<keyword evidence="4" id="KW-0378">Hydrolase</keyword>
<dbReference type="InterPro" id="IPR012338">
    <property type="entry name" value="Beta-lactam/transpept-like"/>
</dbReference>
<dbReference type="InterPro" id="IPR045155">
    <property type="entry name" value="Beta-lactam_cat"/>
</dbReference>
<dbReference type="Pfam" id="PF13354">
    <property type="entry name" value="Beta-lactamase2"/>
    <property type="match status" value="1"/>
</dbReference>
<dbReference type="Gene3D" id="3.40.710.10">
    <property type="entry name" value="DD-peptidase/beta-lactamase superfamily"/>
    <property type="match status" value="1"/>
</dbReference>
<evidence type="ECO:0000313" key="5">
    <source>
        <dbReference type="Proteomes" id="UP001196870"/>
    </source>
</evidence>
<dbReference type="Proteomes" id="UP001196870">
    <property type="component" value="Unassembled WGS sequence"/>
</dbReference>
<dbReference type="PANTHER" id="PTHR35333:SF5">
    <property type="entry name" value="CONSERVED LIPOPROTEIN LPQF-RELATED"/>
    <property type="match status" value="1"/>
</dbReference>
<accession>A0ABS5F4W3</accession>
<protein>
    <submittedName>
        <fullName evidence="4">Serine hydrolase</fullName>
    </submittedName>
</protein>
<dbReference type="InterPro" id="IPR000871">
    <property type="entry name" value="Beta-lactam_class-A"/>
</dbReference>
<comment type="caution">
    <text evidence="4">The sequence shown here is derived from an EMBL/GenBank/DDBJ whole genome shotgun (WGS) entry which is preliminary data.</text>
</comment>
<evidence type="ECO:0000256" key="2">
    <source>
        <dbReference type="SAM" id="SignalP"/>
    </source>
</evidence>
<feature type="chain" id="PRO_5046858422" evidence="2">
    <location>
        <begin position="16"/>
        <end position="326"/>
    </location>
</feature>
<keyword evidence="2" id="KW-0732">Signal</keyword>
<dbReference type="PANTHER" id="PTHR35333">
    <property type="entry name" value="BETA-LACTAMASE"/>
    <property type="match status" value="1"/>
</dbReference>
<sequence>MAGRRLMLFTAAALAAGTRRGAAQVAEGAPPGLEEAHRRLAALPDTISYLLQVDDPRGAWGGGIAPGRPLFVGSAFKTFVLAAYLRGVEAGRLSLDEQLAIDDSVRSLSSPVSHHLTGTMPARSVLEAMIAHSDNTATDAAMRKVGAATVRALVEEAGLRQTRIPTSTRRLFSWLAGAPAGTDLDWAGMQAMVAGRTPITPRPAVNDGESILSSAADLVAWYRPALSGGFFTRPETLTEFKRIQAMADAMSMIAPADTAAYGKGGSIEWDGFNCLCAAGQIVVRGVPATFCFTRNWNGPPESVAPATAALLVACRGMLEAVRQRIG</sequence>